<dbReference type="InterPro" id="IPR044215">
    <property type="entry name" value="PIG-H"/>
</dbReference>
<feature type="transmembrane region" description="Helical" evidence="3">
    <location>
        <begin position="48"/>
        <end position="68"/>
    </location>
</feature>
<proteinExistence type="inferred from homology"/>
<dbReference type="Pfam" id="PF10181">
    <property type="entry name" value="PIG-H"/>
    <property type="match status" value="1"/>
</dbReference>
<evidence type="ECO:0000313" key="6">
    <source>
        <dbReference type="Proteomes" id="UP000692954"/>
    </source>
</evidence>
<organism evidence="5 6">
    <name type="scientific">Paramecium sonneborni</name>
    <dbReference type="NCBI Taxonomy" id="65129"/>
    <lineage>
        <taxon>Eukaryota</taxon>
        <taxon>Sar</taxon>
        <taxon>Alveolata</taxon>
        <taxon>Ciliophora</taxon>
        <taxon>Intramacronucleata</taxon>
        <taxon>Oligohymenophorea</taxon>
        <taxon>Peniculida</taxon>
        <taxon>Parameciidae</taxon>
        <taxon>Paramecium</taxon>
    </lineage>
</organism>
<comment type="caution">
    <text evidence="5">The sequence shown here is derived from an EMBL/GenBank/DDBJ whole genome shotgun (WGS) entry which is preliminary data.</text>
</comment>
<evidence type="ECO:0000259" key="4">
    <source>
        <dbReference type="Pfam" id="PF10181"/>
    </source>
</evidence>
<dbReference type="EMBL" id="CAJJDN010000018">
    <property type="protein sequence ID" value="CAD8063816.1"/>
    <property type="molecule type" value="Genomic_DNA"/>
</dbReference>
<name>A0A8S1LGM1_9CILI</name>
<dbReference type="PANTHER" id="PTHR15231">
    <property type="entry name" value="PHOSPHATIDYLINOSITOL N-ACETYLGLUCOSAMINYLTRANSFERASE SUBUNIT H"/>
    <property type="match status" value="1"/>
</dbReference>
<comment type="similarity">
    <text evidence="2">Belongs to the PIGH family.</text>
</comment>
<protein>
    <recommendedName>
        <fullName evidence="4">Phosphatidylinositol N-acetylglucosaminyltransferase subunit H conserved domain-containing protein</fullName>
    </recommendedName>
</protein>
<dbReference type="PANTHER" id="PTHR15231:SF1">
    <property type="entry name" value="PHOSPHATIDYLINOSITOL N-ACETYLGLUCOSAMINYLTRANSFERASE SUBUNIT H"/>
    <property type="match status" value="1"/>
</dbReference>
<evidence type="ECO:0000313" key="5">
    <source>
        <dbReference type="EMBL" id="CAD8063816.1"/>
    </source>
</evidence>
<reference evidence="5" key="1">
    <citation type="submission" date="2021-01" db="EMBL/GenBank/DDBJ databases">
        <authorList>
            <consortium name="Genoscope - CEA"/>
            <person name="William W."/>
        </authorList>
    </citation>
    <scope>NUCLEOTIDE SEQUENCE</scope>
</reference>
<dbReference type="OrthoDB" id="361299at2759"/>
<accession>A0A8S1LGM1</accession>
<dbReference type="GO" id="GO:0000506">
    <property type="term" value="C:glycosylphosphatidylinositol-N-acetylglucosaminyltransferase (GPI-GnT) complex"/>
    <property type="evidence" value="ECO:0007669"/>
    <property type="project" value="InterPro"/>
</dbReference>
<feature type="domain" description="Phosphatidylinositol N-acetylglucosaminyltransferase subunit H conserved" evidence="4">
    <location>
        <begin position="71"/>
        <end position="133"/>
    </location>
</feature>
<keyword evidence="6" id="KW-1185">Reference proteome</keyword>
<dbReference type="Proteomes" id="UP000692954">
    <property type="component" value="Unassembled WGS sequence"/>
</dbReference>
<sequence length="153" mass="18245">MLKFSGEFNHAYIITYERKPKLYRKLTYLNLLLFVIVSWLQLNFQQSFFITIIYNVLIYIIGGNEIIIEQMQIIKNIGIQIEKRKRNGSTSREFINQNIIRDVVLQEGLTTFTVEIYLAIICKGMKQMILPFQYNLGTEQLMQIYYPLRQMIM</sequence>
<dbReference type="GO" id="GO:0006506">
    <property type="term" value="P:GPI anchor biosynthetic process"/>
    <property type="evidence" value="ECO:0007669"/>
    <property type="project" value="InterPro"/>
</dbReference>
<evidence type="ECO:0000256" key="1">
    <source>
        <dbReference type="ARBA" id="ARBA00004687"/>
    </source>
</evidence>
<evidence type="ECO:0000256" key="3">
    <source>
        <dbReference type="SAM" id="Phobius"/>
    </source>
</evidence>
<comment type="pathway">
    <text evidence="1">Glycolipid biosynthesis; glycosylphosphatidylinositol-anchor biosynthesis.</text>
</comment>
<dbReference type="AlphaFoldDB" id="A0A8S1LGM1"/>
<keyword evidence="3" id="KW-1133">Transmembrane helix</keyword>
<feature type="transmembrane region" description="Helical" evidence="3">
    <location>
        <begin position="26"/>
        <end position="42"/>
    </location>
</feature>
<keyword evidence="3" id="KW-0812">Transmembrane</keyword>
<keyword evidence="3" id="KW-0472">Membrane</keyword>
<evidence type="ECO:0000256" key="2">
    <source>
        <dbReference type="ARBA" id="ARBA00009610"/>
    </source>
</evidence>
<gene>
    <name evidence="5" type="ORF">PSON_ATCC_30995.1.T0180181</name>
</gene>
<dbReference type="InterPro" id="IPR019328">
    <property type="entry name" value="PIGH-H_dom"/>
</dbReference>